<dbReference type="GO" id="GO:0005667">
    <property type="term" value="C:transcription regulator complex"/>
    <property type="evidence" value="ECO:0007669"/>
    <property type="project" value="TreeGrafter"/>
</dbReference>
<dbReference type="PROSITE" id="PS51029">
    <property type="entry name" value="MADF"/>
    <property type="match status" value="1"/>
</dbReference>
<evidence type="ECO:0000313" key="3">
    <source>
        <dbReference type="EMBL" id="CAD0206164.1"/>
    </source>
</evidence>
<dbReference type="GO" id="GO:0006357">
    <property type="term" value="P:regulation of transcription by RNA polymerase II"/>
    <property type="evidence" value="ECO:0007669"/>
    <property type="project" value="TreeGrafter"/>
</dbReference>
<organism evidence="3 4">
    <name type="scientific">Chrysodeixis includens</name>
    <name type="common">Soybean looper</name>
    <name type="synonym">Pseudoplusia includens</name>
    <dbReference type="NCBI Taxonomy" id="689277"/>
    <lineage>
        <taxon>Eukaryota</taxon>
        <taxon>Metazoa</taxon>
        <taxon>Ecdysozoa</taxon>
        <taxon>Arthropoda</taxon>
        <taxon>Hexapoda</taxon>
        <taxon>Insecta</taxon>
        <taxon>Pterygota</taxon>
        <taxon>Neoptera</taxon>
        <taxon>Endopterygota</taxon>
        <taxon>Lepidoptera</taxon>
        <taxon>Glossata</taxon>
        <taxon>Ditrysia</taxon>
        <taxon>Noctuoidea</taxon>
        <taxon>Noctuidae</taxon>
        <taxon>Plusiinae</taxon>
        <taxon>Chrysodeixis</taxon>
    </lineage>
</organism>
<gene>
    <name evidence="3" type="ORF">CINC_LOCUS8460</name>
</gene>
<sequence length="355" mass="41154">MLATRTLITITAPVYLCTYMYIDRLVSRAPRRAPGPSRDARRCRSAQSRHDHDPRHTTRGTMPLPFNKNLDLKLLKLVRDNPILYNSKHNKYLDFDSREVVWQKIGDALNRPALICKSRWINIRDMMRRKIRDRLRNPEQHAHKYKYEDELAFMMPFYKESPAAGNTEEYPDFLDDDACDEVEMPAEVFAEQLEDFEESREIKPVFRKRQEPDTSREIVEPNYQEHNSADPIDVFLLTIGSTLRKFTPYYLNQAKSKIFQVVQDYELAQIVNEEQTPATSDMNSANNSIKPIMISSMNTSTNTSMKPIIITNIKTNTSNSMNNSMNTMNTSMNTNMNAIMNTNMKSSNTNSNNLV</sequence>
<dbReference type="OrthoDB" id="10262320at2759"/>
<dbReference type="PANTHER" id="PTHR12243:SF67">
    <property type="entry name" value="COREPRESSOR OF PANGOLIN, ISOFORM A-RELATED"/>
    <property type="match status" value="1"/>
</dbReference>
<feature type="compositionally biased region" description="Basic and acidic residues" evidence="1">
    <location>
        <begin position="38"/>
        <end position="56"/>
    </location>
</feature>
<feature type="region of interest" description="Disordered" evidence="1">
    <location>
        <begin position="31"/>
        <end position="62"/>
    </location>
</feature>
<name>A0A9N8L0J5_CHRIL</name>
<accession>A0A9N8L0J5</accession>
<dbReference type="InterPro" id="IPR039353">
    <property type="entry name" value="TF_Adf1"/>
</dbReference>
<dbReference type="AlphaFoldDB" id="A0A9N8L0J5"/>
<feature type="domain" description="MADF" evidence="2">
    <location>
        <begin position="73"/>
        <end position="159"/>
    </location>
</feature>
<evidence type="ECO:0000313" key="4">
    <source>
        <dbReference type="Proteomes" id="UP001154114"/>
    </source>
</evidence>
<dbReference type="PANTHER" id="PTHR12243">
    <property type="entry name" value="MADF DOMAIN TRANSCRIPTION FACTOR"/>
    <property type="match status" value="1"/>
</dbReference>
<evidence type="ECO:0000259" key="2">
    <source>
        <dbReference type="PROSITE" id="PS51029"/>
    </source>
</evidence>
<dbReference type="Pfam" id="PF10545">
    <property type="entry name" value="MADF_DNA_bdg"/>
    <property type="match status" value="1"/>
</dbReference>
<protein>
    <recommendedName>
        <fullName evidence="2">MADF domain-containing protein</fullName>
    </recommendedName>
</protein>
<keyword evidence="4" id="KW-1185">Reference proteome</keyword>
<dbReference type="Proteomes" id="UP001154114">
    <property type="component" value="Chromosome 27"/>
</dbReference>
<proteinExistence type="predicted"/>
<dbReference type="GO" id="GO:0005634">
    <property type="term" value="C:nucleus"/>
    <property type="evidence" value="ECO:0007669"/>
    <property type="project" value="TreeGrafter"/>
</dbReference>
<dbReference type="EMBL" id="LR824030">
    <property type="protein sequence ID" value="CAD0206164.1"/>
    <property type="molecule type" value="Genomic_DNA"/>
</dbReference>
<dbReference type="SMART" id="SM00595">
    <property type="entry name" value="MADF"/>
    <property type="match status" value="1"/>
</dbReference>
<dbReference type="InterPro" id="IPR006578">
    <property type="entry name" value="MADF-dom"/>
</dbReference>
<evidence type="ECO:0000256" key="1">
    <source>
        <dbReference type="SAM" id="MobiDB-lite"/>
    </source>
</evidence>
<reference evidence="3" key="1">
    <citation type="submission" date="2021-12" db="EMBL/GenBank/DDBJ databases">
        <authorList>
            <person name="King R."/>
        </authorList>
    </citation>
    <scope>NUCLEOTIDE SEQUENCE</scope>
</reference>